<proteinExistence type="predicted"/>
<name>A0A0F9JY30_9ZZZZ</name>
<gene>
    <name evidence="1" type="ORF">LCGC14_1770880</name>
</gene>
<sequence length="66" mass="7314">PGWSDPQLLDEIMMAGYISIGGRGRAEFVAITTGEQKLNFMQRAVNGVQDRVKQLRPGKPNEQQQG</sequence>
<comment type="caution">
    <text evidence="1">The sequence shown here is derived from an EMBL/GenBank/DDBJ whole genome shotgun (WGS) entry which is preliminary data.</text>
</comment>
<evidence type="ECO:0000313" key="1">
    <source>
        <dbReference type="EMBL" id="KKM03793.1"/>
    </source>
</evidence>
<organism evidence="1">
    <name type="scientific">marine sediment metagenome</name>
    <dbReference type="NCBI Taxonomy" id="412755"/>
    <lineage>
        <taxon>unclassified sequences</taxon>
        <taxon>metagenomes</taxon>
        <taxon>ecological metagenomes</taxon>
    </lineage>
</organism>
<reference evidence="1" key="1">
    <citation type="journal article" date="2015" name="Nature">
        <title>Complex archaea that bridge the gap between prokaryotes and eukaryotes.</title>
        <authorList>
            <person name="Spang A."/>
            <person name="Saw J.H."/>
            <person name="Jorgensen S.L."/>
            <person name="Zaremba-Niedzwiedzka K."/>
            <person name="Martijn J."/>
            <person name="Lind A.E."/>
            <person name="van Eijk R."/>
            <person name="Schleper C."/>
            <person name="Guy L."/>
            <person name="Ettema T.J."/>
        </authorList>
    </citation>
    <scope>NUCLEOTIDE SEQUENCE</scope>
</reference>
<feature type="non-terminal residue" evidence="1">
    <location>
        <position position="1"/>
    </location>
</feature>
<dbReference type="AlphaFoldDB" id="A0A0F9JY30"/>
<accession>A0A0F9JY30</accession>
<protein>
    <submittedName>
        <fullName evidence="1">Uncharacterized protein</fullName>
    </submittedName>
</protein>
<dbReference type="EMBL" id="LAZR01016600">
    <property type="protein sequence ID" value="KKM03793.1"/>
    <property type="molecule type" value="Genomic_DNA"/>
</dbReference>